<sequence>MHIGDLIKTTREIHQSYQAKAEKHPVEVISQEAANSFNKLLDESKRSFPENQLINKMQPVTPTQTQLAGLLAKLVVLEESLKAEMS</sequence>
<evidence type="ECO:0000313" key="1">
    <source>
        <dbReference type="EMBL" id="GAF69856.1"/>
    </source>
</evidence>
<comment type="caution">
    <text evidence="1">The sequence shown here is derived from an EMBL/GenBank/DDBJ whole genome shotgun (WGS) entry which is preliminary data.</text>
</comment>
<organism evidence="1">
    <name type="scientific">marine sediment metagenome</name>
    <dbReference type="NCBI Taxonomy" id="412755"/>
    <lineage>
        <taxon>unclassified sequences</taxon>
        <taxon>metagenomes</taxon>
        <taxon>ecological metagenomes</taxon>
    </lineage>
</organism>
<accession>X0S3N1</accession>
<dbReference type="EMBL" id="BARS01006530">
    <property type="protein sequence ID" value="GAF69856.1"/>
    <property type="molecule type" value="Genomic_DNA"/>
</dbReference>
<gene>
    <name evidence="1" type="ORF">S01H1_12699</name>
</gene>
<name>X0S3N1_9ZZZZ</name>
<proteinExistence type="predicted"/>
<protein>
    <submittedName>
        <fullName evidence="1">Uncharacterized protein</fullName>
    </submittedName>
</protein>
<reference evidence="1" key="1">
    <citation type="journal article" date="2014" name="Front. Microbiol.">
        <title>High frequency of phylogenetically diverse reductive dehalogenase-homologous genes in deep subseafloor sedimentary metagenomes.</title>
        <authorList>
            <person name="Kawai M."/>
            <person name="Futagami T."/>
            <person name="Toyoda A."/>
            <person name="Takaki Y."/>
            <person name="Nishi S."/>
            <person name="Hori S."/>
            <person name="Arai W."/>
            <person name="Tsubouchi T."/>
            <person name="Morono Y."/>
            <person name="Uchiyama I."/>
            <person name="Ito T."/>
            <person name="Fujiyama A."/>
            <person name="Inagaki F."/>
            <person name="Takami H."/>
        </authorList>
    </citation>
    <scope>NUCLEOTIDE SEQUENCE</scope>
    <source>
        <strain evidence="1">Expedition CK06-06</strain>
    </source>
</reference>
<dbReference type="AlphaFoldDB" id="X0S3N1"/>